<organism evidence="2 3">
    <name type="scientific">Trifolium pratense</name>
    <name type="common">Red clover</name>
    <dbReference type="NCBI Taxonomy" id="57577"/>
    <lineage>
        <taxon>Eukaryota</taxon>
        <taxon>Viridiplantae</taxon>
        <taxon>Streptophyta</taxon>
        <taxon>Embryophyta</taxon>
        <taxon>Tracheophyta</taxon>
        <taxon>Spermatophyta</taxon>
        <taxon>Magnoliopsida</taxon>
        <taxon>eudicotyledons</taxon>
        <taxon>Gunneridae</taxon>
        <taxon>Pentapetalae</taxon>
        <taxon>rosids</taxon>
        <taxon>fabids</taxon>
        <taxon>Fabales</taxon>
        <taxon>Fabaceae</taxon>
        <taxon>Papilionoideae</taxon>
        <taxon>50 kb inversion clade</taxon>
        <taxon>NPAAA clade</taxon>
        <taxon>Hologalegina</taxon>
        <taxon>IRL clade</taxon>
        <taxon>Trifolieae</taxon>
        <taxon>Trifolium</taxon>
    </lineage>
</organism>
<sequence>MSIASYSQDSSIHRIIYGFGYDSSTDDYSVVLGFYNCNTNLLDFEIFSLRSNNWKQIVVGSHFPYILTAYHESEVGLFFNGSIHWLIYNYETNREVIMAFHLKEMRMSEIALPDDFHMYSSVSGYDLFVFGGLIGVWIEDIYEIKIRVMKEYAVYSSWTETVSFSARPNPTFSSVCFTNCGDLVGSSGGALAKFNDKGELLEERSYPDCFFERSQMTVYTESLLSLPDSSDQS</sequence>
<feature type="domain" description="F-box associated beta-propeller type 1" evidence="1">
    <location>
        <begin position="13"/>
        <end position="166"/>
    </location>
</feature>
<dbReference type="EMBL" id="ASHM01061650">
    <property type="protein sequence ID" value="PNX90045.1"/>
    <property type="molecule type" value="Genomic_DNA"/>
</dbReference>
<evidence type="ECO:0000313" key="3">
    <source>
        <dbReference type="Proteomes" id="UP000236291"/>
    </source>
</evidence>
<comment type="caution">
    <text evidence="2">The sequence shown here is derived from an EMBL/GenBank/DDBJ whole genome shotgun (WGS) entry which is preliminary data.</text>
</comment>
<dbReference type="Pfam" id="PF07734">
    <property type="entry name" value="FBA_1"/>
    <property type="match status" value="1"/>
</dbReference>
<dbReference type="Proteomes" id="UP000236291">
    <property type="component" value="Unassembled WGS sequence"/>
</dbReference>
<reference evidence="2 3" key="1">
    <citation type="journal article" date="2014" name="Am. J. Bot.">
        <title>Genome assembly and annotation for red clover (Trifolium pratense; Fabaceae).</title>
        <authorList>
            <person name="Istvanek J."/>
            <person name="Jaros M."/>
            <person name="Krenek A."/>
            <person name="Repkova J."/>
        </authorList>
    </citation>
    <scope>NUCLEOTIDE SEQUENCE [LARGE SCALE GENOMIC DNA]</scope>
    <source>
        <strain evidence="3">cv. Tatra</strain>
        <tissue evidence="2">Young leaves</tissue>
    </source>
</reference>
<gene>
    <name evidence="2" type="ORF">L195_g046168</name>
</gene>
<dbReference type="InterPro" id="IPR050796">
    <property type="entry name" value="SCF_F-box_component"/>
</dbReference>
<accession>A0A2K3MGY2</accession>
<reference evidence="2 3" key="2">
    <citation type="journal article" date="2017" name="Front. Plant Sci.">
        <title>Gene Classification and Mining of Molecular Markers Useful in Red Clover (Trifolium pratense) Breeding.</title>
        <authorList>
            <person name="Istvanek J."/>
            <person name="Dluhosova J."/>
            <person name="Dluhos P."/>
            <person name="Patkova L."/>
            <person name="Nedelnik J."/>
            <person name="Repkova J."/>
        </authorList>
    </citation>
    <scope>NUCLEOTIDE SEQUENCE [LARGE SCALE GENOMIC DNA]</scope>
    <source>
        <strain evidence="3">cv. Tatra</strain>
        <tissue evidence="2">Young leaves</tissue>
    </source>
</reference>
<evidence type="ECO:0000259" key="1">
    <source>
        <dbReference type="Pfam" id="PF07734"/>
    </source>
</evidence>
<dbReference type="PANTHER" id="PTHR31672">
    <property type="entry name" value="BNACNNG10540D PROTEIN"/>
    <property type="match status" value="1"/>
</dbReference>
<dbReference type="NCBIfam" id="TIGR01640">
    <property type="entry name" value="F_box_assoc_1"/>
    <property type="match status" value="1"/>
</dbReference>
<name>A0A2K3MGY2_TRIPR</name>
<dbReference type="AlphaFoldDB" id="A0A2K3MGY2"/>
<protein>
    <submittedName>
        <fullName evidence="2">F-box protein</fullName>
    </submittedName>
</protein>
<dbReference type="PANTHER" id="PTHR31672:SF13">
    <property type="entry name" value="F-BOX PROTEIN CPR30-LIKE"/>
    <property type="match status" value="1"/>
</dbReference>
<dbReference type="InterPro" id="IPR006527">
    <property type="entry name" value="F-box-assoc_dom_typ1"/>
</dbReference>
<evidence type="ECO:0000313" key="2">
    <source>
        <dbReference type="EMBL" id="PNX90045.1"/>
    </source>
</evidence>
<proteinExistence type="predicted"/>
<dbReference type="InterPro" id="IPR017451">
    <property type="entry name" value="F-box-assoc_interact_dom"/>
</dbReference>